<sequence length="59" mass="7027">MKNTNIVRLFEIVEVLKLINIFELNASNKHKMVKLIGINFREQFLKKISHYTIIYYSIG</sequence>
<accession>A0A0M3IIL2</accession>
<proteinExistence type="predicted"/>
<dbReference type="WBParaSite" id="ALUE_0001839601-mRNA-1">
    <property type="protein sequence ID" value="ALUE_0001839601-mRNA-1"/>
    <property type="gene ID" value="ALUE_0001839601"/>
</dbReference>
<name>A0A0M3IIL2_ASCLU</name>
<reference evidence="2" key="1">
    <citation type="submission" date="2017-02" db="UniProtKB">
        <authorList>
            <consortium name="WormBaseParasite"/>
        </authorList>
    </citation>
    <scope>IDENTIFICATION</scope>
</reference>
<protein>
    <submittedName>
        <fullName evidence="2">Uncharacterized protein</fullName>
    </submittedName>
</protein>
<organism evidence="1 2">
    <name type="scientific">Ascaris lumbricoides</name>
    <name type="common">Giant roundworm</name>
    <dbReference type="NCBI Taxonomy" id="6252"/>
    <lineage>
        <taxon>Eukaryota</taxon>
        <taxon>Metazoa</taxon>
        <taxon>Ecdysozoa</taxon>
        <taxon>Nematoda</taxon>
        <taxon>Chromadorea</taxon>
        <taxon>Rhabditida</taxon>
        <taxon>Spirurina</taxon>
        <taxon>Ascaridomorpha</taxon>
        <taxon>Ascaridoidea</taxon>
        <taxon>Ascarididae</taxon>
        <taxon>Ascaris</taxon>
    </lineage>
</organism>
<dbReference type="AlphaFoldDB" id="A0A0M3IIL2"/>
<dbReference type="Proteomes" id="UP000036681">
    <property type="component" value="Unplaced"/>
</dbReference>
<keyword evidence="1" id="KW-1185">Reference proteome</keyword>
<evidence type="ECO:0000313" key="2">
    <source>
        <dbReference type="WBParaSite" id="ALUE_0001839601-mRNA-1"/>
    </source>
</evidence>
<evidence type="ECO:0000313" key="1">
    <source>
        <dbReference type="Proteomes" id="UP000036681"/>
    </source>
</evidence>